<keyword evidence="4" id="KW-0175">Coiled coil</keyword>
<dbReference type="SMART" id="SM00283">
    <property type="entry name" value="MA"/>
    <property type="match status" value="1"/>
</dbReference>
<organism evidence="7 8">
    <name type="scientific">Ornithinibacillus xuwenensis</name>
    <dbReference type="NCBI Taxonomy" id="3144668"/>
    <lineage>
        <taxon>Bacteria</taxon>
        <taxon>Bacillati</taxon>
        <taxon>Bacillota</taxon>
        <taxon>Bacilli</taxon>
        <taxon>Bacillales</taxon>
        <taxon>Bacillaceae</taxon>
        <taxon>Ornithinibacillus</taxon>
    </lineage>
</organism>
<sequence>MTRALQLKQQDVKKKNILTLSVFSFSLLSALALALVQGQANKGMFYGGELLLLIGSFFIIKYVVKKDNIYPYFIVGIAYISSFIGIQLFSSSLSMLIIFFFLLFLSTSYLMLPVFLTGYILGAVGIVYNSIAATDQVIYLKDSLSLALVTYVLSGIVSGVLIYLNRKQFNQIEVLLTNSEQEAKEKEENHLVLEKQVNSITSKITTVNSKVQENIIAQSEITEAISEMASGSSVQNEKVSDIAQSIQNTLAQIEQMLEKSNAIKQDFEQSTDTATTGNQLSDELTANMNEFRKHVEKLSEAFHSLSNKIHETNSLSNDIINVSQQTNLLALNASIEAARAGEAGKGFAVVADEIRKLAEMTNNTAEKITSNLHDVNETNDSALDIMNENMQMVTENLSKTEQVNSAFSNLTTVLETISTQFTSFQYLANHVKDNSSTVDNATNELAAIIEQSSAALEEMSATVENLNEQNEAIGVEMKETEKEAKSII</sequence>
<name>A0ABU9XLA6_9BACI</name>
<keyword evidence="5" id="KW-0472">Membrane</keyword>
<dbReference type="PROSITE" id="PS50111">
    <property type="entry name" value="CHEMOTAXIS_TRANSDUC_2"/>
    <property type="match status" value="1"/>
</dbReference>
<keyword evidence="8" id="KW-1185">Reference proteome</keyword>
<keyword evidence="5" id="KW-0812">Transmembrane</keyword>
<evidence type="ECO:0000313" key="7">
    <source>
        <dbReference type="EMBL" id="MEN2769059.1"/>
    </source>
</evidence>
<proteinExistence type="inferred from homology"/>
<gene>
    <name evidence="7" type="ORF">ABC228_17940</name>
</gene>
<feature type="coiled-coil region" evidence="4">
    <location>
        <begin position="243"/>
        <end position="301"/>
    </location>
</feature>
<comment type="similarity">
    <text evidence="2">Belongs to the methyl-accepting chemotaxis (MCP) protein family.</text>
</comment>
<feature type="transmembrane region" description="Helical" evidence="5">
    <location>
        <begin position="143"/>
        <end position="164"/>
    </location>
</feature>
<comment type="caution">
    <text evidence="7">The sequence shown here is derived from an EMBL/GenBank/DDBJ whole genome shotgun (WGS) entry which is preliminary data.</text>
</comment>
<protein>
    <submittedName>
        <fullName evidence="7">Methyl-accepting chemotaxis protein</fullName>
    </submittedName>
</protein>
<feature type="transmembrane region" description="Helical" evidence="5">
    <location>
        <begin position="44"/>
        <end position="64"/>
    </location>
</feature>
<dbReference type="InterPro" id="IPR004089">
    <property type="entry name" value="MCPsignal_dom"/>
</dbReference>
<dbReference type="RefSeq" id="WP_345826556.1">
    <property type="nucleotide sequence ID" value="NZ_JBDIML010000009.1"/>
</dbReference>
<dbReference type="Gene3D" id="1.10.287.950">
    <property type="entry name" value="Methyl-accepting chemotaxis protein"/>
    <property type="match status" value="1"/>
</dbReference>
<feature type="domain" description="Methyl-accepting transducer" evidence="6">
    <location>
        <begin position="210"/>
        <end position="460"/>
    </location>
</feature>
<feature type="transmembrane region" description="Helical" evidence="5">
    <location>
        <begin position="110"/>
        <end position="131"/>
    </location>
</feature>
<dbReference type="PANTHER" id="PTHR32089">
    <property type="entry name" value="METHYL-ACCEPTING CHEMOTAXIS PROTEIN MCPB"/>
    <property type="match status" value="1"/>
</dbReference>
<evidence type="ECO:0000313" key="8">
    <source>
        <dbReference type="Proteomes" id="UP001444625"/>
    </source>
</evidence>
<evidence type="ECO:0000256" key="1">
    <source>
        <dbReference type="ARBA" id="ARBA00023224"/>
    </source>
</evidence>
<accession>A0ABU9XLA6</accession>
<dbReference type="SUPFAM" id="SSF58104">
    <property type="entry name" value="Methyl-accepting chemotaxis protein (MCP) signaling domain"/>
    <property type="match status" value="1"/>
</dbReference>
<feature type="transmembrane region" description="Helical" evidence="5">
    <location>
        <begin position="76"/>
        <end position="104"/>
    </location>
</feature>
<keyword evidence="5" id="KW-1133">Transmembrane helix</keyword>
<dbReference type="PRINTS" id="PR00260">
    <property type="entry name" value="CHEMTRNSDUCR"/>
</dbReference>
<evidence type="ECO:0000256" key="2">
    <source>
        <dbReference type="ARBA" id="ARBA00029447"/>
    </source>
</evidence>
<reference evidence="7 8" key="1">
    <citation type="submission" date="2024-05" db="EMBL/GenBank/DDBJ databases">
        <authorList>
            <person name="Haq I."/>
            <person name="Ullah Z."/>
            <person name="Ahmad R."/>
            <person name="Li M."/>
            <person name="Tong Y."/>
        </authorList>
    </citation>
    <scope>NUCLEOTIDE SEQUENCE [LARGE SCALE GENOMIC DNA]</scope>
    <source>
        <strain evidence="7 8">16A2E</strain>
    </source>
</reference>
<evidence type="ECO:0000256" key="4">
    <source>
        <dbReference type="SAM" id="Coils"/>
    </source>
</evidence>
<evidence type="ECO:0000259" key="6">
    <source>
        <dbReference type="PROSITE" id="PS50111"/>
    </source>
</evidence>
<feature type="coiled-coil region" evidence="4">
    <location>
        <begin position="169"/>
        <end position="196"/>
    </location>
</feature>
<dbReference type="PANTHER" id="PTHR32089:SF112">
    <property type="entry name" value="LYSOZYME-LIKE PROTEIN-RELATED"/>
    <property type="match status" value="1"/>
</dbReference>
<keyword evidence="1 3" id="KW-0807">Transducer</keyword>
<dbReference type="Proteomes" id="UP001444625">
    <property type="component" value="Unassembled WGS sequence"/>
</dbReference>
<dbReference type="Pfam" id="PF00015">
    <property type="entry name" value="MCPsignal"/>
    <property type="match status" value="1"/>
</dbReference>
<feature type="coiled-coil region" evidence="4">
    <location>
        <begin position="438"/>
        <end position="483"/>
    </location>
</feature>
<evidence type="ECO:0000256" key="5">
    <source>
        <dbReference type="SAM" id="Phobius"/>
    </source>
</evidence>
<evidence type="ECO:0000256" key="3">
    <source>
        <dbReference type="PROSITE-ProRule" id="PRU00284"/>
    </source>
</evidence>
<dbReference type="InterPro" id="IPR004090">
    <property type="entry name" value="Chemotax_Me-accpt_rcpt"/>
</dbReference>
<dbReference type="EMBL" id="JBDIML010000009">
    <property type="protein sequence ID" value="MEN2769059.1"/>
    <property type="molecule type" value="Genomic_DNA"/>
</dbReference>